<comment type="caution">
    <text evidence="2">The sequence shown here is derived from an EMBL/GenBank/DDBJ whole genome shotgun (WGS) entry which is preliminary data.</text>
</comment>
<accession>A0AAU9TJU1</accession>
<dbReference type="SUPFAM" id="SSF56672">
    <property type="entry name" value="DNA/RNA polymerases"/>
    <property type="match status" value="1"/>
</dbReference>
<proteinExistence type="predicted"/>
<dbReference type="Pfam" id="PF00078">
    <property type="entry name" value="RVT_1"/>
    <property type="match status" value="1"/>
</dbReference>
<dbReference type="PANTHER" id="PTHR33332">
    <property type="entry name" value="REVERSE TRANSCRIPTASE DOMAIN-CONTAINING PROTEIN"/>
    <property type="match status" value="1"/>
</dbReference>
<dbReference type="PROSITE" id="PS50878">
    <property type="entry name" value="RT_POL"/>
    <property type="match status" value="1"/>
</dbReference>
<dbReference type="Proteomes" id="UP001153954">
    <property type="component" value="Unassembled WGS sequence"/>
</dbReference>
<dbReference type="GO" id="GO:0071897">
    <property type="term" value="P:DNA biosynthetic process"/>
    <property type="evidence" value="ECO:0007669"/>
    <property type="project" value="UniProtKB-ARBA"/>
</dbReference>
<organism evidence="2 3">
    <name type="scientific">Euphydryas editha</name>
    <name type="common">Edith's checkerspot</name>
    <dbReference type="NCBI Taxonomy" id="104508"/>
    <lineage>
        <taxon>Eukaryota</taxon>
        <taxon>Metazoa</taxon>
        <taxon>Ecdysozoa</taxon>
        <taxon>Arthropoda</taxon>
        <taxon>Hexapoda</taxon>
        <taxon>Insecta</taxon>
        <taxon>Pterygota</taxon>
        <taxon>Neoptera</taxon>
        <taxon>Endopterygota</taxon>
        <taxon>Lepidoptera</taxon>
        <taxon>Glossata</taxon>
        <taxon>Ditrysia</taxon>
        <taxon>Papilionoidea</taxon>
        <taxon>Nymphalidae</taxon>
        <taxon>Nymphalinae</taxon>
        <taxon>Euphydryas</taxon>
    </lineage>
</organism>
<dbReference type="InterPro" id="IPR043502">
    <property type="entry name" value="DNA/RNA_pol_sf"/>
</dbReference>
<protein>
    <recommendedName>
        <fullName evidence="1">Reverse transcriptase domain-containing protein</fullName>
    </recommendedName>
</protein>
<dbReference type="EMBL" id="CAKOGL010000005">
    <property type="protein sequence ID" value="CAH2086343.1"/>
    <property type="molecule type" value="Genomic_DNA"/>
</dbReference>
<evidence type="ECO:0000259" key="1">
    <source>
        <dbReference type="PROSITE" id="PS50878"/>
    </source>
</evidence>
<sequence>MRILDKDLNLHAYKVQLTQELKLTDHFNTPNGLPDRLVLIIRDFLLNRTFRYRVEGTLSSPREIRAGVPQGSVLSPLLYSLYTNDIPIPSDGKTKLAFLANDTAIFTTGISVKAITRRLQSAVTALGEWFRNWRREVNPDKSGAVHFAKHPHFVYWQQGRPGTINLSGTPIPWRKEAKYLGVTLDSKLSFRSHIARVRNRAAGNWED</sequence>
<feature type="domain" description="Reverse transcriptase" evidence="1">
    <location>
        <begin position="1"/>
        <end position="184"/>
    </location>
</feature>
<gene>
    <name evidence="2" type="ORF">EEDITHA_LOCUS2735</name>
</gene>
<name>A0AAU9TJU1_EUPED</name>
<evidence type="ECO:0000313" key="2">
    <source>
        <dbReference type="EMBL" id="CAH2086343.1"/>
    </source>
</evidence>
<reference evidence="2" key="1">
    <citation type="submission" date="2022-03" db="EMBL/GenBank/DDBJ databases">
        <authorList>
            <person name="Tunstrom K."/>
        </authorList>
    </citation>
    <scope>NUCLEOTIDE SEQUENCE</scope>
</reference>
<dbReference type="InterPro" id="IPR000477">
    <property type="entry name" value="RT_dom"/>
</dbReference>
<keyword evidence="3" id="KW-1185">Reference proteome</keyword>
<evidence type="ECO:0000313" key="3">
    <source>
        <dbReference type="Proteomes" id="UP001153954"/>
    </source>
</evidence>
<dbReference type="AlphaFoldDB" id="A0AAU9TJU1"/>